<dbReference type="EMBL" id="FOOT01000002">
    <property type="protein sequence ID" value="SFG28199.1"/>
    <property type="molecule type" value="Genomic_DNA"/>
</dbReference>
<keyword evidence="2" id="KW-1185">Reference proteome</keyword>
<dbReference type="Proteomes" id="UP000198724">
    <property type="component" value="Unassembled WGS sequence"/>
</dbReference>
<gene>
    <name evidence="1" type="ORF">SAMN05421739_10225</name>
</gene>
<accession>A0A1I2QLL1</accession>
<dbReference type="AlphaFoldDB" id="A0A1I2QLL1"/>
<sequence>MENTPVFVEFKYDSIPSSVIQKCKQHLNEYYVIEEASEELTRNLIYLSWLYANGYVFRFEDGIDFPDPHYEYEDPDGEGHILNSVWMQYDLYEIIPYLKLIDKRAESSYVLPHLN</sequence>
<organism evidence="1 2">
    <name type="scientific">Pontibacter chinhatensis</name>
    <dbReference type="NCBI Taxonomy" id="1436961"/>
    <lineage>
        <taxon>Bacteria</taxon>
        <taxon>Pseudomonadati</taxon>
        <taxon>Bacteroidota</taxon>
        <taxon>Cytophagia</taxon>
        <taxon>Cytophagales</taxon>
        <taxon>Hymenobacteraceae</taxon>
        <taxon>Pontibacter</taxon>
    </lineage>
</organism>
<evidence type="ECO:0000313" key="2">
    <source>
        <dbReference type="Proteomes" id="UP000198724"/>
    </source>
</evidence>
<dbReference type="RefSeq" id="WP_092099517.1">
    <property type="nucleotide sequence ID" value="NZ_FOOT01000002.1"/>
</dbReference>
<name>A0A1I2QLL1_9BACT</name>
<protein>
    <submittedName>
        <fullName evidence="1">Uncharacterized protein</fullName>
    </submittedName>
</protein>
<dbReference type="STRING" id="1436961.SAMN05421739_10225"/>
<dbReference type="OrthoDB" id="894399at2"/>
<reference evidence="2" key="1">
    <citation type="submission" date="2016-10" db="EMBL/GenBank/DDBJ databases">
        <authorList>
            <person name="Varghese N."/>
            <person name="Submissions S."/>
        </authorList>
    </citation>
    <scope>NUCLEOTIDE SEQUENCE [LARGE SCALE GENOMIC DNA]</scope>
    <source>
        <strain evidence="2">LP51</strain>
    </source>
</reference>
<proteinExistence type="predicted"/>
<evidence type="ECO:0000313" key="1">
    <source>
        <dbReference type="EMBL" id="SFG28199.1"/>
    </source>
</evidence>